<evidence type="ECO:0008006" key="3">
    <source>
        <dbReference type="Google" id="ProtNLM"/>
    </source>
</evidence>
<keyword evidence="2" id="KW-1185">Reference proteome</keyword>
<name>A0A5S4X0P9_9BRAD</name>
<proteinExistence type="predicted"/>
<evidence type="ECO:0000313" key="1">
    <source>
        <dbReference type="EMBL" id="TYL87175.1"/>
    </source>
</evidence>
<organism evidence="1 2">
    <name type="scientific">Bradyrhizobium cytisi</name>
    <dbReference type="NCBI Taxonomy" id="515489"/>
    <lineage>
        <taxon>Bacteria</taxon>
        <taxon>Pseudomonadati</taxon>
        <taxon>Pseudomonadota</taxon>
        <taxon>Alphaproteobacteria</taxon>
        <taxon>Hyphomicrobiales</taxon>
        <taxon>Nitrobacteraceae</taxon>
        <taxon>Bradyrhizobium</taxon>
    </lineage>
</organism>
<reference evidence="1 2" key="1">
    <citation type="submission" date="2019-08" db="EMBL/GenBank/DDBJ databases">
        <title>Bradyrhizobium hipponensis sp. nov., a rhizobium isolated from a Lupinus angustifolius root nodule in Tunisia.</title>
        <authorList>
            <person name="Off K."/>
            <person name="Rejili M."/>
            <person name="Mars M."/>
            <person name="Brachmann A."/>
            <person name="Marin M."/>
        </authorList>
    </citation>
    <scope>NUCLEOTIDE SEQUENCE [LARGE SCALE GENOMIC DNA]</scope>
    <source>
        <strain evidence="1 2">CTAW11</strain>
    </source>
</reference>
<dbReference type="AlphaFoldDB" id="A0A5S4X0P9"/>
<dbReference type="Proteomes" id="UP000324853">
    <property type="component" value="Unassembled WGS sequence"/>
</dbReference>
<dbReference type="Gene3D" id="3.40.50.150">
    <property type="entry name" value="Vaccinia Virus protein VP39"/>
    <property type="match status" value="1"/>
</dbReference>
<sequence>MTTNFQNIRGVVAQLPVIGPIAKSLYRALTPRAASPQFSSSSQYWEDRYKLGGNSGAGSYGRLAEFKATVINKFVADNDIKTVIEFGSGDGAQLERARYPSYTGVDVSERAVQLCQDRFRVDPSKQFIMASSPEADAIRAELAMSLDVIYHLVEDSVFDHYMTRLVSAAEKYLCIYSSNTARQSSDKHVRHRVFTDWIAQKAPTWKLISKVDNPFPEDPANPNETSWADFYFFQKS</sequence>
<dbReference type="RefSeq" id="WP_148749677.1">
    <property type="nucleotide sequence ID" value="NZ_VSSR01000009.1"/>
</dbReference>
<gene>
    <name evidence="1" type="ORF">FXB38_05070</name>
</gene>
<dbReference type="EMBL" id="VSSR01000009">
    <property type="protein sequence ID" value="TYL87175.1"/>
    <property type="molecule type" value="Genomic_DNA"/>
</dbReference>
<dbReference type="OrthoDB" id="529131at2"/>
<dbReference type="InterPro" id="IPR029063">
    <property type="entry name" value="SAM-dependent_MTases_sf"/>
</dbReference>
<evidence type="ECO:0000313" key="2">
    <source>
        <dbReference type="Proteomes" id="UP000324853"/>
    </source>
</evidence>
<protein>
    <recommendedName>
        <fullName evidence="3">Class I SAM-dependent methyltransferase</fullName>
    </recommendedName>
</protein>
<dbReference type="SUPFAM" id="SSF53335">
    <property type="entry name" value="S-adenosyl-L-methionine-dependent methyltransferases"/>
    <property type="match status" value="1"/>
</dbReference>
<comment type="caution">
    <text evidence="1">The sequence shown here is derived from an EMBL/GenBank/DDBJ whole genome shotgun (WGS) entry which is preliminary data.</text>
</comment>
<accession>A0A5S4X0P9</accession>